<keyword evidence="11" id="KW-1185">Reference proteome</keyword>
<evidence type="ECO:0000313" key="10">
    <source>
        <dbReference type="EMBL" id="KAF0291414.1"/>
    </source>
</evidence>
<evidence type="ECO:0000256" key="9">
    <source>
        <dbReference type="SAM" id="Coils"/>
    </source>
</evidence>
<keyword evidence="9" id="KW-0175">Coiled coil</keyword>
<protein>
    <recommendedName>
        <fullName evidence="3">Conserved oligomeric Golgi complex subunit 7</fullName>
    </recommendedName>
    <alternativeName>
        <fullName evidence="8">Component of oligomeric Golgi complex 7</fullName>
    </alternativeName>
</protein>
<dbReference type="GO" id="GO:0000139">
    <property type="term" value="C:Golgi membrane"/>
    <property type="evidence" value="ECO:0007669"/>
    <property type="project" value="UniProtKB-SubCell"/>
</dbReference>
<keyword evidence="7" id="KW-0472">Membrane</keyword>
<dbReference type="OrthoDB" id="245173at2759"/>
<dbReference type="PANTHER" id="PTHR21443:SF0">
    <property type="entry name" value="CONSERVED OLIGOMERIC GOLGI COMPLEX SUBUNIT 7"/>
    <property type="match status" value="1"/>
</dbReference>
<dbReference type="GO" id="GO:0007030">
    <property type="term" value="P:Golgi organization"/>
    <property type="evidence" value="ECO:0007669"/>
    <property type="project" value="TreeGrafter"/>
</dbReference>
<dbReference type="InterPro" id="IPR019335">
    <property type="entry name" value="COG7"/>
</dbReference>
<proteinExistence type="inferred from homology"/>
<dbReference type="GO" id="GO:0017119">
    <property type="term" value="C:Golgi transport complex"/>
    <property type="evidence" value="ECO:0007669"/>
    <property type="project" value="InterPro"/>
</dbReference>
<gene>
    <name evidence="10" type="primary">Cog7</name>
    <name evidence="10" type="ORF">FJT64_010482</name>
</gene>
<feature type="coiled-coil region" evidence="9">
    <location>
        <begin position="37"/>
        <end position="71"/>
    </location>
</feature>
<dbReference type="EMBL" id="VIIS01001883">
    <property type="protein sequence ID" value="KAF0291414.1"/>
    <property type="molecule type" value="Genomic_DNA"/>
</dbReference>
<keyword evidence="5" id="KW-0653">Protein transport</keyword>
<comment type="subcellular location">
    <subcellularLocation>
        <location evidence="1">Golgi apparatus membrane</location>
        <topology evidence="1">Peripheral membrane protein</topology>
    </subcellularLocation>
</comment>
<evidence type="ECO:0000256" key="2">
    <source>
        <dbReference type="ARBA" id="ARBA00005831"/>
    </source>
</evidence>
<dbReference type="Pfam" id="PF10191">
    <property type="entry name" value="COG7"/>
    <property type="match status" value="2"/>
</dbReference>
<organism evidence="10 11">
    <name type="scientific">Amphibalanus amphitrite</name>
    <name type="common">Striped barnacle</name>
    <name type="synonym">Balanus amphitrite</name>
    <dbReference type="NCBI Taxonomy" id="1232801"/>
    <lineage>
        <taxon>Eukaryota</taxon>
        <taxon>Metazoa</taxon>
        <taxon>Ecdysozoa</taxon>
        <taxon>Arthropoda</taxon>
        <taxon>Crustacea</taxon>
        <taxon>Multicrustacea</taxon>
        <taxon>Cirripedia</taxon>
        <taxon>Thoracica</taxon>
        <taxon>Thoracicalcarea</taxon>
        <taxon>Balanomorpha</taxon>
        <taxon>Balanoidea</taxon>
        <taxon>Balanidae</taxon>
        <taxon>Amphibalaninae</taxon>
        <taxon>Amphibalanus</taxon>
    </lineage>
</organism>
<evidence type="ECO:0000256" key="3">
    <source>
        <dbReference type="ARBA" id="ARBA00020984"/>
    </source>
</evidence>
<evidence type="ECO:0000256" key="6">
    <source>
        <dbReference type="ARBA" id="ARBA00023034"/>
    </source>
</evidence>
<keyword evidence="4" id="KW-0813">Transport</keyword>
<reference evidence="10 11" key="1">
    <citation type="submission" date="2019-07" db="EMBL/GenBank/DDBJ databases">
        <title>Draft genome assembly of a fouling barnacle, Amphibalanus amphitrite (Darwin, 1854): The first reference genome for Thecostraca.</title>
        <authorList>
            <person name="Kim W."/>
        </authorList>
    </citation>
    <scope>NUCLEOTIDE SEQUENCE [LARGE SCALE GENOMIC DNA]</scope>
    <source>
        <strain evidence="10">SNU_AA5</strain>
        <tissue evidence="10">Soma without cirri and trophi</tissue>
    </source>
</reference>
<evidence type="ECO:0000256" key="8">
    <source>
        <dbReference type="ARBA" id="ARBA00031345"/>
    </source>
</evidence>
<dbReference type="Proteomes" id="UP000440578">
    <property type="component" value="Unassembled WGS sequence"/>
</dbReference>
<evidence type="ECO:0000256" key="4">
    <source>
        <dbReference type="ARBA" id="ARBA00022448"/>
    </source>
</evidence>
<evidence type="ECO:0000256" key="7">
    <source>
        <dbReference type="ARBA" id="ARBA00023136"/>
    </source>
</evidence>
<comment type="caution">
    <text evidence="10">The sequence shown here is derived from an EMBL/GenBank/DDBJ whole genome shotgun (WGS) entry which is preliminary data.</text>
</comment>
<evidence type="ECO:0000313" key="11">
    <source>
        <dbReference type="Proteomes" id="UP000440578"/>
    </source>
</evidence>
<keyword evidence="6" id="KW-0333">Golgi apparatus</keyword>
<dbReference type="PANTHER" id="PTHR21443">
    <property type="entry name" value="CONSERVED OLIGOMERIC GOLGI COMPLEX COMPONENT 7"/>
    <property type="match status" value="1"/>
</dbReference>
<evidence type="ECO:0000256" key="1">
    <source>
        <dbReference type="ARBA" id="ARBA00004395"/>
    </source>
</evidence>
<comment type="similarity">
    <text evidence="2">Belongs to the COG7 family.</text>
</comment>
<accession>A0A6A4VIQ1</accession>
<dbReference type="AlphaFoldDB" id="A0A6A4VIQ1"/>
<evidence type="ECO:0000256" key="5">
    <source>
        <dbReference type="ARBA" id="ARBA00022927"/>
    </source>
</evidence>
<dbReference type="GO" id="GO:0006886">
    <property type="term" value="P:intracellular protein transport"/>
    <property type="evidence" value="ECO:0007669"/>
    <property type="project" value="InterPro"/>
</dbReference>
<name>A0A6A4VIQ1_AMPAM</name>
<sequence>MRDLSAFSDEKFDVKQWVGQVFEAPEMKENPEVLQSLPRLVRDVEAVRAEAARLREQMSVAKSDIVKVEQETAQSMRTLTRLDTVKSRMERTCQALKEADNWTTLSADVEEVLESGSLQQMADKVAALQQSLDVLGHVSDYEERRQTLEEHRNRLEATASPHLVAAITDNDTARSLVLVEVFRQMARLPQLEKYYVRCQRAELQRRWSAQLEARQEEGVLEWLTAFSETLVDTWHTQTRWLEQVMPHLSPASTLCCVLADTLASLQPSVASCLDTATKEHSDPLQLLEECKRVTDRLVTTLLQAADATAGQSGQVRSGQLLEECKRVTDRLVTTLLQAADATAGQSGQVRSGQLLEECKRVTDRLVTTLLQAADATAGQSGQVRSGQLLEECKRVTDRLVTTLLQAADATAGSSGSVPAASALVEAAYAPYVAQLQRYRRYQEQLLVPTIKALVPSSADLQERVDAVGSSVSKLMTLLHSALDRCLSFTYGYCLPQLLDAFQCAFETELANVNATAKQLESQPSAGSDWTVFHASLRLLQAIGDLMTQTSRLEERVLSVLSQPPGGVPAHLSAARLLSAGDQSRYQQLVDRVAEGDSLVLLEPCHRLLDSTNEEVQKVAFRAMFAPIRSQLKAVETVDWEGRGGAGASLSADLPDFSYTPQEYITQVGQYLMTLPQHLEPFMTQHDPTLGRALQSGVMPYSSSVSGGRSESESSVVHYIISCLSEGACQVYADTIVRIQHISAGMTRQLVADIDYLGNVLDDLGLRLAEALHALSTLLRCPAAEYGRVSAAAGQPPLPPRLVAAVRQMRGLVSES</sequence>
<dbReference type="GO" id="GO:0006890">
    <property type="term" value="P:retrograde vesicle-mediated transport, Golgi to endoplasmic reticulum"/>
    <property type="evidence" value="ECO:0007669"/>
    <property type="project" value="TreeGrafter"/>
</dbReference>